<sequence>MRTVSGLPLPFCEAPERDVLLVLAQSQAIMAGQVARACRCGICRECQLPWPAATGVKNVSCHFAGAAFSKPAFAMKVPKRITPFG</sequence>
<reference evidence="1 2" key="1">
    <citation type="submission" date="2018-01" db="EMBL/GenBank/DDBJ databases">
        <title>Genomic Encyclopedia of Type Strains, Phase III (KMG-III): the genomes of soil and plant-associated and newly described type strains.</title>
        <authorList>
            <person name="Whitman W."/>
        </authorList>
    </citation>
    <scope>NUCLEOTIDE SEQUENCE [LARGE SCALE GENOMIC DNA]</scope>
    <source>
        <strain evidence="1 2">1131</strain>
    </source>
</reference>
<evidence type="ECO:0000313" key="2">
    <source>
        <dbReference type="Proteomes" id="UP000236919"/>
    </source>
</evidence>
<comment type="caution">
    <text evidence="1">The sequence shown here is derived from an EMBL/GenBank/DDBJ whole genome shotgun (WGS) entry which is preliminary data.</text>
</comment>
<keyword evidence="2" id="KW-1185">Reference proteome</keyword>
<organism evidence="1 2">
    <name type="scientific">Bosea psychrotolerans</name>
    <dbReference type="NCBI Taxonomy" id="1871628"/>
    <lineage>
        <taxon>Bacteria</taxon>
        <taxon>Pseudomonadati</taxon>
        <taxon>Pseudomonadota</taxon>
        <taxon>Alphaproteobacteria</taxon>
        <taxon>Hyphomicrobiales</taxon>
        <taxon>Boseaceae</taxon>
        <taxon>Bosea</taxon>
    </lineage>
</organism>
<accession>A0A2S4M111</accession>
<dbReference type="EMBL" id="PQFZ01000015">
    <property type="protein sequence ID" value="POR48315.1"/>
    <property type="molecule type" value="Genomic_DNA"/>
</dbReference>
<proteinExistence type="predicted"/>
<protein>
    <submittedName>
        <fullName evidence="1">Uncharacterized protein</fullName>
    </submittedName>
</protein>
<dbReference type="AlphaFoldDB" id="A0A2S4M111"/>
<evidence type="ECO:0000313" key="1">
    <source>
        <dbReference type="EMBL" id="POR48315.1"/>
    </source>
</evidence>
<gene>
    <name evidence="1" type="ORF">CYD53_11563</name>
</gene>
<dbReference type="Proteomes" id="UP000236919">
    <property type="component" value="Unassembled WGS sequence"/>
</dbReference>
<name>A0A2S4M111_9HYPH</name>